<accession>A0A7S4KAS5</accession>
<proteinExistence type="predicted"/>
<organism evidence="3">
    <name type="scientific">Paramoeba aestuarina</name>
    <dbReference type="NCBI Taxonomy" id="180227"/>
    <lineage>
        <taxon>Eukaryota</taxon>
        <taxon>Amoebozoa</taxon>
        <taxon>Discosea</taxon>
        <taxon>Flabellinia</taxon>
        <taxon>Dactylopodida</taxon>
        <taxon>Paramoebidae</taxon>
        <taxon>Paramoeba</taxon>
    </lineage>
</organism>
<dbReference type="EMBL" id="HBKR01007595">
    <property type="protein sequence ID" value="CAE2289152.1"/>
    <property type="molecule type" value="Transcribed_RNA"/>
</dbReference>
<feature type="region of interest" description="Disordered" evidence="1">
    <location>
        <begin position="1"/>
        <end position="24"/>
    </location>
</feature>
<gene>
    <name evidence="3" type="ORF">NAES01612_LOCUS4997</name>
</gene>
<keyword evidence="2" id="KW-0472">Membrane</keyword>
<keyword evidence="2" id="KW-0812">Transmembrane</keyword>
<dbReference type="AlphaFoldDB" id="A0A7S4KAS5"/>
<reference evidence="3" key="1">
    <citation type="submission" date="2021-01" db="EMBL/GenBank/DDBJ databases">
        <authorList>
            <person name="Corre E."/>
            <person name="Pelletier E."/>
            <person name="Niang G."/>
            <person name="Scheremetjew M."/>
            <person name="Finn R."/>
            <person name="Kale V."/>
            <person name="Holt S."/>
            <person name="Cochrane G."/>
            <person name="Meng A."/>
            <person name="Brown T."/>
            <person name="Cohen L."/>
        </authorList>
    </citation>
    <scope>NUCLEOTIDE SEQUENCE</scope>
    <source>
        <strain evidence="3">SoJaBio B1-5/56/2</strain>
    </source>
</reference>
<keyword evidence="2" id="KW-1133">Transmembrane helix</keyword>
<evidence type="ECO:0000313" key="3">
    <source>
        <dbReference type="EMBL" id="CAE2289152.1"/>
    </source>
</evidence>
<name>A0A7S4KAS5_9EUKA</name>
<evidence type="ECO:0000256" key="1">
    <source>
        <dbReference type="SAM" id="MobiDB-lite"/>
    </source>
</evidence>
<sequence length="122" mass="13924">MSDGWSFGGLINDDSSTTTTTAGGVDVSKFRSDAVRERAMERQRARELERVDEEVGVNEEENEFRDYEFGTWGRIKRSWNRREDGETSSNCQKCGCFTCFIIIILIIVGIYLAIKIGPYFAF</sequence>
<protein>
    <submittedName>
        <fullName evidence="3">Uncharacterized protein</fullName>
    </submittedName>
</protein>
<feature type="transmembrane region" description="Helical" evidence="2">
    <location>
        <begin position="94"/>
        <end position="114"/>
    </location>
</feature>
<evidence type="ECO:0000256" key="2">
    <source>
        <dbReference type="SAM" id="Phobius"/>
    </source>
</evidence>